<dbReference type="AlphaFoldDB" id="A0A919VYN6"/>
<feature type="region of interest" description="Disordered" evidence="1">
    <location>
        <begin position="1"/>
        <end position="21"/>
    </location>
</feature>
<evidence type="ECO:0000256" key="2">
    <source>
        <dbReference type="SAM" id="Phobius"/>
    </source>
</evidence>
<feature type="compositionally biased region" description="Basic residues" evidence="1">
    <location>
        <begin position="1"/>
        <end position="13"/>
    </location>
</feature>
<keyword evidence="4" id="KW-1185">Reference proteome</keyword>
<feature type="region of interest" description="Disordered" evidence="1">
    <location>
        <begin position="33"/>
        <end position="52"/>
    </location>
</feature>
<name>A0A919VYN6_9ACTN</name>
<evidence type="ECO:0000313" key="3">
    <source>
        <dbReference type="EMBL" id="GIM83248.1"/>
    </source>
</evidence>
<reference evidence="3" key="1">
    <citation type="submission" date="2021-03" db="EMBL/GenBank/DDBJ databases">
        <title>Whole genome shotgun sequence of Actinoplanes consettensis NBRC 14913.</title>
        <authorList>
            <person name="Komaki H."/>
            <person name="Tamura T."/>
        </authorList>
    </citation>
    <scope>NUCLEOTIDE SEQUENCE</scope>
    <source>
        <strain evidence="3">NBRC 14913</strain>
    </source>
</reference>
<protein>
    <submittedName>
        <fullName evidence="3">Uncharacterized protein</fullName>
    </submittedName>
</protein>
<dbReference type="Proteomes" id="UP000680865">
    <property type="component" value="Unassembled WGS sequence"/>
</dbReference>
<feature type="transmembrane region" description="Helical" evidence="2">
    <location>
        <begin position="128"/>
        <end position="146"/>
    </location>
</feature>
<dbReference type="EMBL" id="BOQP01000053">
    <property type="protein sequence ID" value="GIM83248.1"/>
    <property type="molecule type" value="Genomic_DNA"/>
</dbReference>
<sequence length="203" mass="21062">MFASMRRKNRNAKMKNELGQSVDHFRRAASLAAQETSATVGPKISAARDRVQPATDRAVGAASSGWGSAVATLAPLVAAASENAKQVGKKSAVTSKKAVKANKKNAKKLEKRANKAIGRKQSGTGRKLVGLALAGAAVGAAGAYFVRKRRNAQWDEYDPSGPVNPAEVGADDSAFEPADLAGPSGFTTPVGKTEPVIPPVNKI</sequence>
<comment type="caution">
    <text evidence="3">The sequence shown here is derived from an EMBL/GenBank/DDBJ whole genome shotgun (WGS) entry which is preliminary data.</text>
</comment>
<keyword evidence="2" id="KW-0472">Membrane</keyword>
<keyword evidence="2" id="KW-0812">Transmembrane</keyword>
<gene>
    <name evidence="3" type="ORF">Aco04nite_85570</name>
</gene>
<evidence type="ECO:0000256" key="1">
    <source>
        <dbReference type="SAM" id="MobiDB-lite"/>
    </source>
</evidence>
<proteinExistence type="predicted"/>
<keyword evidence="2" id="KW-1133">Transmembrane helix</keyword>
<accession>A0A919VYN6</accession>
<organism evidence="3 4">
    <name type="scientific">Winogradskya consettensis</name>
    <dbReference type="NCBI Taxonomy" id="113560"/>
    <lineage>
        <taxon>Bacteria</taxon>
        <taxon>Bacillati</taxon>
        <taxon>Actinomycetota</taxon>
        <taxon>Actinomycetes</taxon>
        <taxon>Micromonosporales</taxon>
        <taxon>Micromonosporaceae</taxon>
        <taxon>Winogradskya</taxon>
    </lineage>
</organism>
<evidence type="ECO:0000313" key="4">
    <source>
        <dbReference type="Proteomes" id="UP000680865"/>
    </source>
</evidence>
<feature type="region of interest" description="Disordered" evidence="1">
    <location>
        <begin position="156"/>
        <end position="203"/>
    </location>
</feature>